<protein>
    <recommendedName>
        <fullName evidence="7">WD and tetratricopeptide repeats protein 1</fullName>
    </recommendedName>
</protein>
<dbReference type="Gene3D" id="2.130.10.10">
    <property type="entry name" value="YVTN repeat-like/Quinoprotein amine dehydrogenase"/>
    <property type="match status" value="2"/>
</dbReference>
<evidence type="ECO:0000313" key="5">
    <source>
        <dbReference type="EMBL" id="KAL2649169.1"/>
    </source>
</evidence>
<keyword evidence="6" id="KW-1185">Reference proteome</keyword>
<dbReference type="Pfam" id="PF00400">
    <property type="entry name" value="WD40"/>
    <property type="match status" value="3"/>
</dbReference>
<evidence type="ECO:0000256" key="4">
    <source>
        <dbReference type="PROSITE-ProRule" id="PRU00339"/>
    </source>
</evidence>
<proteinExistence type="predicted"/>
<gene>
    <name evidence="5" type="ORF">R1flu_017297</name>
</gene>
<sequence>MYLLGGYLRCVWDFCIVGASVFTVGSNGFSVRTRQTEVLLRERGQTIRVCPAGSDNFSKTFRRMKQVRYADGNILALLDGRTIDSQQVPHRHHDQYLMRSLQMHSSLVHRLELENVMEGHQGCVNALAWNAKGSLLLSGSDDTKVNIWDYGSRKLVHDIHTGHSANIFCTKFMPETGDDVVVSGAGDAEVRVHRISRLAGRRGERTSSSEQVAIFRCHTKRVKKLAVEDGNPHVVWSASEDGTLRQHDLRESIRCPATGGPPHDCRNVLLDLRSGAKKSLQDSPRHCLDLKTCALSPTRPHHLLIGGSDAFARLYDRRMLPPLSSVQQPTKPPPCVCYFCPAHLSDVNRSGLHLTHVTFSPNGEEVLLSYSGEHVYLMDAFRGQGDGVVYRACDVPKRTVLASIINGTKVQTQLSRGPGIYRFRRDSSWVTECRELYEDADKALLQSSNCLYAIEATSEIIDAGGASVGDQLRHDCLCLRAAAFLKRNWKNDLHMAVRDCNEARAIYPMSSQAHHRMAEVLSALSRHKEALDFAVRAHQLEPSDIKLSDHVAQLRALLKSDKDSKNNRNNDGDVKLERKSSIRRTISSLLFRSELDQSEEFQDTWQGDGGDLFNDEMEMEMEIEMSVGEEDDRYGEHGFPHGSSLNLRLRPKLEGRERFSRGTSSDFTTSTSGANSENLVEGEIAVDMRQRYVGHCNTGTDIKQASFLGEKGDFVASGSDDGRWFIWMKKTGRLVKMLIGDEAVVNCVQCHPFDCAVATSGIDNTIKMWTPTRRVPDASMLDEESQMPGSTDLLRVMDINQRHMRRQGLPAEFLHRFRSAEGAAHPFECTQS</sequence>
<dbReference type="AlphaFoldDB" id="A0ABD1ZCK7"/>
<dbReference type="InterPro" id="IPR019734">
    <property type="entry name" value="TPR_rpt"/>
</dbReference>
<dbReference type="Proteomes" id="UP001605036">
    <property type="component" value="Unassembled WGS sequence"/>
</dbReference>
<name>A0ABD1ZCK7_9MARC</name>
<reference evidence="5 6" key="1">
    <citation type="submission" date="2024-09" db="EMBL/GenBank/DDBJ databases">
        <title>Chromosome-scale assembly of Riccia fluitans.</title>
        <authorList>
            <person name="Paukszto L."/>
            <person name="Sawicki J."/>
            <person name="Karawczyk K."/>
            <person name="Piernik-Szablinska J."/>
            <person name="Szczecinska M."/>
            <person name="Mazdziarz M."/>
        </authorList>
    </citation>
    <scope>NUCLEOTIDE SEQUENCE [LARGE SCALE GENOMIC DNA]</scope>
    <source>
        <strain evidence="5">Rf_01</strain>
        <tissue evidence="5">Aerial parts of the thallus</tissue>
    </source>
</reference>
<organism evidence="5 6">
    <name type="scientific">Riccia fluitans</name>
    <dbReference type="NCBI Taxonomy" id="41844"/>
    <lineage>
        <taxon>Eukaryota</taxon>
        <taxon>Viridiplantae</taxon>
        <taxon>Streptophyta</taxon>
        <taxon>Embryophyta</taxon>
        <taxon>Marchantiophyta</taxon>
        <taxon>Marchantiopsida</taxon>
        <taxon>Marchantiidae</taxon>
        <taxon>Marchantiales</taxon>
        <taxon>Ricciaceae</taxon>
        <taxon>Riccia</taxon>
    </lineage>
</organism>
<dbReference type="PANTHER" id="PTHR15574">
    <property type="entry name" value="WD REPEAT DOMAIN-CONTAINING FAMILY"/>
    <property type="match status" value="1"/>
</dbReference>
<dbReference type="SUPFAM" id="SSF48452">
    <property type="entry name" value="TPR-like"/>
    <property type="match status" value="1"/>
</dbReference>
<evidence type="ECO:0000256" key="1">
    <source>
        <dbReference type="ARBA" id="ARBA00022574"/>
    </source>
</evidence>
<comment type="caution">
    <text evidence="5">The sequence shown here is derived from an EMBL/GenBank/DDBJ whole genome shotgun (WGS) entry which is preliminary data.</text>
</comment>
<evidence type="ECO:0008006" key="7">
    <source>
        <dbReference type="Google" id="ProtNLM"/>
    </source>
</evidence>
<feature type="repeat" description="WD" evidence="3">
    <location>
        <begin position="738"/>
        <end position="769"/>
    </location>
</feature>
<dbReference type="Gene3D" id="1.25.40.10">
    <property type="entry name" value="Tetratricopeptide repeat domain"/>
    <property type="match status" value="1"/>
</dbReference>
<evidence type="ECO:0000256" key="3">
    <source>
        <dbReference type="PROSITE-ProRule" id="PRU00221"/>
    </source>
</evidence>
<dbReference type="PROSITE" id="PS50294">
    <property type="entry name" value="WD_REPEATS_REGION"/>
    <property type="match status" value="1"/>
</dbReference>
<feature type="repeat" description="WD" evidence="3">
    <location>
        <begin position="117"/>
        <end position="158"/>
    </location>
</feature>
<evidence type="ECO:0000256" key="2">
    <source>
        <dbReference type="ARBA" id="ARBA00022737"/>
    </source>
</evidence>
<dbReference type="PROSITE" id="PS50005">
    <property type="entry name" value="TPR"/>
    <property type="match status" value="1"/>
</dbReference>
<dbReference type="SMART" id="SM00320">
    <property type="entry name" value="WD40"/>
    <property type="match status" value="7"/>
</dbReference>
<dbReference type="InterPro" id="IPR001680">
    <property type="entry name" value="WD40_rpt"/>
</dbReference>
<dbReference type="InterPro" id="IPR011990">
    <property type="entry name" value="TPR-like_helical_dom_sf"/>
</dbReference>
<keyword evidence="1 3" id="KW-0853">WD repeat</keyword>
<feature type="repeat" description="TPR" evidence="4">
    <location>
        <begin position="511"/>
        <end position="544"/>
    </location>
</feature>
<dbReference type="InterPro" id="IPR015943">
    <property type="entry name" value="WD40/YVTN_repeat-like_dom_sf"/>
</dbReference>
<dbReference type="EMBL" id="JBHFFA010000001">
    <property type="protein sequence ID" value="KAL2649169.1"/>
    <property type="molecule type" value="Genomic_DNA"/>
</dbReference>
<dbReference type="PROSITE" id="PS50082">
    <property type="entry name" value="WD_REPEATS_2"/>
    <property type="match status" value="2"/>
</dbReference>
<dbReference type="PANTHER" id="PTHR15574:SF40">
    <property type="entry name" value="WD AND TETRATRICOPEPTIDE REPEATS PROTEIN 1"/>
    <property type="match status" value="1"/>
</dbReference>
<keyword evidence="2" id="KW-0677">Repeat</keyword>
<accession>A0ABD1ZCK7</accession>
<dbReference type="InterPro" id="IPR045151">
    <property type="entry name" value="DCAF8"/>
</dbReference>
<dbReference type="SUPFAM" id="SSF50978">
    <property type="entry name" value="WD40 repeat-like"/>
    <property type="match status" value="1"/>
</dbReference>
<keyword evidence="4" id="KW-0802">TPR repeat</keyword>
<evidence type="ECO:0000313" key="6">
    <source>
        <dbReference type="Proteomes" id="UP001605036"/>
    </source>
</evidence>
<dbReference type="InterPro" id="IPR036322">
    <property type="entry name" value="WD40_repeat_dom_sf"/>
</dbReference>